<evidence type="ECO:0000313" key="2">
    <source>
        <dbReference type="EMBL" id="CAG8494503.1"/>
    </source>
</evidence>
<sequence length="54" mass="6080">MASRTSRTSRRQSREINPPEDAIAGASVGVDISRPWSLPPVVTNFSESEHWHLY</sequence>
<feature type="region of interest" description="Disordered" evidence="1">
    <location>
        <begin position="1"/>
        <end position="26"/>
    </location>
</feature>
<organism evidence="2 3">
    <name type="scientific">Acaulospora morrowiae</name>
    <dbReference type="NCBI Taxonomy" id="94023"/>
    <lineage>
        <taxon>Eukaryota</taxon>
        <taxon>Fungi</taxon>
        <taxon>Fungi incertae sedis</taxon>
        <taxon>Mucoromycota</taxon>
        <taxon>Glomeromycotina</taxon>
        <taxon>Glomeromycetes</taxon>
        <taxon>Diversisporales</taxon>
        <taxon>Acaulosporaceae</taxon>
        <taxon>Acaulospora</taxon>
    </lineage>
</organism>
<dbReference type="OrthoDB" id="10557480at2759"/>
<name>A0A9N8WPT9_9GLOM</name>
<evidence type="ECO:0000256" key="1">
    <source>
        <dbReference type="SAM" id="MobiDB-lite"/>
    </source>
</evidence>
<evidence type="ECO:0000313" key="3">
    <source>
        <dbReference type="Proteomes" id="UP000789342"/>
    </source>
</evidence>
<keyword evidence="3" id="KW-1185">Reference proteome</keyword>
<dbReference type="AlphaFoldDB" id="A0A9N8WPT9"/>
<protein>
    <submittedName>
        <fullName evidence="2">917_t:CDS:1</fullName>
    </submittedName>
</protein>
<gene>
    <name evidence="2" type="ORF">AMORRO_LOCUS2943</name>
</gene>
<dbReference type="Proteomes" id="UP000789342">
    <property type="component" value="Unassembled WGS sequence"/>
</dbReference>
<proteinExistence type="predicted"/>
<feature type="non-terminal residue" evidence="2">
    <location>
        <position position="1"/>
    </location>
</feature>
<dbReference type="EMBL" id="CAJVPV010001348">
    <property type="protein sequence ID" value="CAG8494503.1"/>
    <property type="molecule type" value="Genomic_DNA"/>
</dbReference>
<comment type="caution">
    <text evidence="2">The sequence shown here is derived from an EMBL/GenBank/DDBJ whole genome shotgun (WGS) entry which is preliminary data.</text>
</comment>
<accession>A0A9N8WPT9</accession>
<reference evidence="2" key="1">
    <citation type="submission" date="2021-06" db="EMBL/GenBank/DDBJ databases">
        <authorList>
            <person name="Kallberg Y."/>
            <person name="Tangrot J."/>
            <person name="Rosling A."/>
        </authorList>
    </citation>
    <scope>NUCLEOTIDE SEQUENCE</scope>
    <source>
        <strain evidence="2">CL551</strain>
    </source>
</reference>